<evidence type="ECO:0000256" key="9">
    <source>
        <dbReference type="ARBA" id="ARBA00022741"/>
    </source>
</evidence>
<evidence type="ECO:0000256" key="10">
    <source>
        <dbReference type="ARBA" id="ARBA00022777"/>
    </source>
</evidence>
<dbReference type="PANTHER" id="PTHR24346:SF102">
    <property type="entry name" value="TESTIS-SPECIFIC SERINE_THREONINE-PROTEIN KINASE 1"/>
    <property type="match status" value="1"/>
</dbReference>
<evidence type="ECO:0000256" key="6">
    <source>
        <dbReference type="ARBA" id="ARBA00022553"/>
    </source>
</evidence>
<dbReference type="PROSITE" id="PS00107">
    <property type="entry name" value="PROTEIN_KINASE_ATP"/>
    <property type="match status" value="1"/>
</dbReference>
<feature type="compositionally biased region" description="Low complexity" evidence="20">
    <location>
        <begin position="289"/>
        <end position="308"/>
    </location>
</feature>
<dbReference type="InterPro" id="IPR017441">
    <property type="entry name" value="Protein_kinase_ATP_BS"/>
</dbReference>
<dbReference type="PANTHER" id="PTHR24346">
    <property type="entry name" value="MAP/MICROTUBULE AFFINITY-REGULATING KINASE"/>
    <property type="match status" value="1"/>
</dbReference>
<dbReference type="GO" id="GO:0030154">
    <property type="term" value="P:cell differentiation"/>
    <property type="evidence" value="ECO:0007669"/>
    <property type="project" value="UniProtKB-KW"/>
</dbReference>
<dbReference type="GO" id="GO:0000226">
    <property type="term" value="P:microtubule cytoskeleton organization"/>
    <property type="evidence" value="ECO:0007669"/>
    <property type="project" value="TreeGrafter"/>
</dbReference>
<comment type="cofactor">
    <cofactor evidence="1">
        <name>Mg(2+)</name>
        <dbReference type="ChEBI" id="CHEBI:18420"/>
    </cofactor>
</comment>
<evidence type="ECO:0000256" key="1">
    <source>
        <dbReference type="ARBA" id="ARBA00001946"/>
    </source>
</evidence>
<dbReference type="Ensembl" id="ENSAMXT00005012033.1">
    <property type="protein sequence ID" value="ENSAMXP00005010823.1"/>
    <property type="gene ID" value="ENSAMXG00005006009.1"/>
</dbReference>
<dbReference type="GO" id="GO:0035556">
    <property type="term" value="P:intracellular signal transduction"/>
    <property type="evidence" value="ECO:0007669"/>
    <property type="project" value="TreeGrafter"/>
</dbReference>
<feature type="compositionally biased region" description="Acidic residues" evidence="20">
    <location>
        <begin position="324"/>
        <end position="336"/>
    </location>
</feature>
<evidence type="ECO:0000256" key="15">
    <source>
        <dbReference type="ARBA" id="ARBA00022871"/>
    </source>
</evidence>
<dbReference type="GeneID" id="103023345"/>
<evidence type="ECO:0000256" key="12">
    <source>
        <dbReference type="ARBA" id="ARBA00022840"/>
    </source>
</evidence>
<keyword evidence="9 18" id="KW-0547">Nucleotide-binding</keyword>
<comment type="similarity">
    <text evidence="2">Belongs to the protein kinase superfamily. CAMK Ser/Thr protein kinase family.</text>
</comment>
<keyword evidence="13" id="KW-0460">Magnesium</keyword>
<dbReference type="SMART" id="SM00220">
    <property type="entry name" value="S_TKc"/>
    <property type="match status" value="1"/>
</dbReference>
<evidence type="ECO:0000256" key="20">
    <source>
        <dbReference type="SAM" id="MobiDB-lite"/>
    </source>
</evidence>
<protein>
    <recommendedName>
        <fullName evidence="3">non-specific serine/threonine protein kinase</fullName>
        <ecNumber evidence="3">2.7.11.1</ecNumber>
    </recommendedName>
</protein>
<dbReference type="GO" id="GO:0050321">
    <property type="term" value="F:tau-protein kinase activity"/>
    <property type="evidence" value="ECO:0007669"/>
    <property type="project" value="TreeGrafter"/>
</dbReference>
<dbReference type="GO" id="GO:0007283">
    <property type="term" value="P:spermatogenesis"/>
    <property type="evidence" value="ECO:0007669"/>
    <property type="project" value="UniProtKB-KW"/>
</dbReference>
<keyword evidence="10" id="KW-0418">Kinase</keyword>
<dbReference type="InterPro" id="IPR000719">
    <property type="entry name" value="Prot_kinase_dom"/>
</dbReference>
<evidence type="ECO:0000256" key="11">
    <source>
        <dbReference type="ARBA" id="ARBA00022782"/>
    </source>
</evidence>
<keyword evidence="12 18" id="KW-0067">ATP-binding</keyword>
<keyword evidence="6" id="KW-0597">Phosphoprotein</keyword>
<organism evidence="22 23">
    <name type="scientific">Astyanax mexicanus</name>
    <name type="common">Blind cave fish</name>
    <name type="synonym">Astyanax fasciatus mexicanus</name>
    <dbReference type="NCBI Taxonomy" id="7994"/>
    <lineage>
        <taxon>Eukaryota</taxon>
        <taxon>Metazoa</taxon>
        <taxon>Chordata</taxon>
        <taxon>Craniata</taxon>
        <taxon>Vertebrata</taxon>
        <taxon>Euteleostomi</taxon>
        <taxon>Actinopterygii</taxon>
        <taxon>Neopterygii</taxon>
        <taxon>Teleostei</taxon>
        <taxon>Ostariophysi</taxon>
        <taxon>Characiformes</taxon>
        <taxon>Characoidei</taxon>
        <taxon>Acestrorhamphidae</taxon>
        <taxon>Acestrorhamphinae</taxon>
        <taxon>Astyanax</taxon>
    </lineage>
</organism>
<evidence type="ECO:0000256" key="17">
    <source>
        <dbReference type="ARBA" id="ARBA00048679"/>
    </source>
</evidence>
<evidence type="ECO:0000256" key="14">
    <source>
        <dbReference type="ARBA" id="ARBA00022843"/>
    </source>
</evidence>
<dbReference type="PROSITE" id="PS50011">
    <property type="entry name" value="PROTEIN_KINASE_DOM"/>
    <property type="match status" value="1"/>
</dbReference>
<feature type="compositionally biased region" description="Acidic residues" evidence="20">
    <location>
        <begin position="351"/>
        <end position="367"/>
    </location>
</feature>
<keyword evidence="7" id="KW-0808">Transferase</keyword>
<evidence type="ECO:0000313" key="22">
    <source>
        <dbReference type="Ensembl" id="ENSAMXP00005010823.1"/>
    </source>
</evidence>
<keyword evidence="5 19" id="KW-0723">Serine/threonine-protein kinase</keyword>
<keyword evidence="14" id="KW-0832">Ubl conjugation</keyword>
<evidence type="ECO:0000256" key="4">
    <source>
        <dbReference type="ARBA" id="ARBA00022473"/>
    </source>
</evidence>
<dbReference type="AlphaFoldDB" id="A0A8B9HF90"/>
<evidence type="ECO:0000256" key="3">
    <source>
        <dbReference type="ARBA" id="ARBA00012513"/>
    </source>
</evidence>
<feature type="region of interest" description="Disordered" evidence="20">
    <location>
        <begin position="283"/>
        <end position="367"/>
    </location>
</feature>
<dbReference type="EC" id="2.7.11.1" evidence="3"/>
<keyword evidence="8" id="KW-0479">Metal-binding</keyword>
<evidence type="ECO:0000313" key="23">
    <source>
        <dbReference type="Proteomes" id="UP000694621"/>
    </source>
</evidence>
<dbReference type="PROSITE" id="PS00108">
    <property type="entry name" value="PROTEIN_KINASE_ST"/>
    <property type="match status" value="1"/>
</dbReference>
<keyword evidence="15" id="KW-0744">Spermatogenesis</keyword>
<dbReference type="Gene3D" id="1.10.510.10">
    <property type="entry name" value="Transferase(Phosphotransferase) domain 1"/>
    <property type="match status" value="1"/>
</dbReference>
<keyword evidence="11" id="KW-0221">Differentiation</keyword>
<reference evidence="22" key="1">
    <citation type="submission" date="2025-08" db="UniProtKB">
        <authorList>
            <consortium name="Ensembl"/>
        </authorList>
    </citation>
    <scope>IDENTIFICATION</scope>
</reference>
<evidence type="ECO:0000256" key="8">
    <source>
        <dbReference type="ARBA" id="ARBA00022723"/>
    </source>
</evidence>
<evidence type="ECO:0000259" key="21">
    <source>
        <dbReference type="PROSITE" id="PS50011"/>
    </source>
</evidence>
<evidence type="ECO:0000256" key="7">
    <source>
        <dbReference type="ARBA" id="ARBA00022679"/>
    </source>
</evidence>
<dbReference type="Pfam" id="PF00069">
    <property type="entry name" value="Pkinase"/>
    <property type="match status" value="1"/>
</dbReference>
<comment type="catalytic activity">
    <reaction evidence="17">
        <text>L-seryl-[protein] + ATP = O-phospho-L-seryl-[protein] + ADP + H(+)</text>
        <dbReference type="Rhea" id="RHEA:17989"/>
        <dbReference type="Rhea" id="RHEA-COMP:9863"/>
        <dbReference type="Rhea" id="RHEA-COMP:11604"/>
        <dbReference type="ChEBI" id="CHEBI:15378"/>
        <dbReference type="ChEBI" id="CHEBI:29999"/>
        <dbReference type="ChEBI" id="CHEBI:30616"/>
        <dbReference type="ChEBI" id="CHEBI:83421"/>
        <dbReference type="ChEBI" id="CHEBI:456216"/>
        <dbReference type="EC" id="2.7.11.1"/>
    </reaction>
</comment>
<name>A0A8B9HF90_ASTMX</name>
<dbReference type="FunFam" id="1.10.510.10:FF:000571">
    <property type="entry name" value="Maternal embryonic leucine zipper kinase"/>
    <property type="match status" value="1"/>
</dbReference>
<comment type="catalytic activity">
    <reaction evidence="16">
        <text>L-threonyl-[protein] + ATP = O-phospho-L-threonyl-[protein] + ADP + H(+)</text>
        <dbReference type="Rhea" id="RHEA:46608"/>
        <dbReference type="Rhea" id="RHEA-COMP:11060"/>
        <dbReference type="Rhea" id="RHEA-COMP:11605"/>
        <dbReference type="ChEBI" id="CHEBI:15378"/>
        <dbReference type="ChEBI" id="CHEBI:30013"/>
        <dbReference type="ChEBI" id="CHEBI:30616"/>
        <dbReference type="ChEBI" id="CHEBI:61977"/>
        <dbReference type="ChEBI" id="CHEBI:456216"/>
        <dbReference type="EC" id="2.7.11.1"/>
    </reaction>
</comment>
<evidence type="ECO:0000256" key="19">
    <source>
        <dbReference type="RuleBase" id="RU000304"/>
    </source>
</evidence>
<sequence>MSDDRILQRLGYTLQNTIGYGSSSTVRLAVSSQHQGKVAIKIMNRRLMTDWHVNKFLSRELATLKTVRHPHIVKVHKILETRKGRVFIVMEAAESTLLKKILEGPVSVANAKKWFSQLVSAMVYLHERDIVHRDLKCENVLLSADDQIKVTDFGLSCVCKGFPDLTETFSGTLQYMAPEVLSGRPYDPKKSDVWSLGIVLYELVTGRMLFNVADIKQLQKLQKEQTVPRVHPCWIKFGLSCRNLISKMLQVNPQDRPSVAEVAQDCWLLSCRERFQRRFRRHEPQVLLTPEETTPEETTSTESPSTESTPEESTPEESTHVVEDAVEEDAVEDAESELSRSPSAADLPDGSLEDVEENVEGDVEENVEEEVEEDFGCCPRLRAAVKRVVAPIARASRSLRKKIRKAFGLKPEEQNSSRPQQIRAASTVILMCPTCEQRREDLEATLQQGF</sequence>
<feature type="domain" description="Protein kinase" evidence="21">
    <location>
        <begin position="12"/>
        <end position="268"/>
    </location>
</feature>
<accession>A0A8B9HF90</accession>
<feature type="binding site" evidence="18">
    <location>
        <position position="41"/>
    </location>
    <ligand>
        <name>ATP</name>
        <dbReference type="ChEBI" id="CHEBI:30616"/>
    </ligand>
</feature>
<evidence type="ECO:0000256" key="13">
    <source>
        <dbReference type="ARBA" id="ARBA00022842"/>
    </source>
</evidence>
<dbReference type="GO" id="GO:0005737">
    <property type="term" value="C:cytoplasm"/>
    <property type="evidence" value="ECO:0007669"/>
    <property type="project" value="TreeGrafter"/>
</dbReference>
<dbReference type="KEGG" id="amex:103023345"/>
<dbReference type="GO" id="GO:0000287">
    <property type="term" value="F:magnesium ion binding"/>
    <property type="evidence" value="ECO:0007669"/>
    <property type="project" value="UniProtKB-ARBA"/>
</dbReference>
<evidence type="ECO:0000256" key="5">
    <source>
        <dbReference type="ARBA" id="ARBA00022527"/>
    </source>
</evidence>
<dbReference type="InterPro" id="IPR011009">
    <property type="entry name" value="Kinase-like_dom_sf"/>
</dbReference>
<dbReference type="SUPFAM" id="SSF56112">
    <property type="entry name" value="Protein kinase-like (PK-like)"/>
    <property type="match status" value="1"/>
</dbReference>
<proteinExistence type="inferred from homology"/>
<evidence type="ECO:0000256" key="18">
    <source>
        <dbReference type="PROSITE-ProRule" id="PRU10141"/>
    </source>
</evidence>
<evidence type="ECO:0000256" key="16">
    <source>
        <dbReference type="ARBA" id="ARBA00047899"/>
    </source>
</evidence>
<dbReference type="InterPro" id="IPR008271">
    <property type="entry name" value="Ser/Thr_kinase_AS"/>
</dbReference>
<evidence type="ECO:0000256" key="2">
    <source>
        <dbReference type="ARBA" id="ARBA00006692"/>
    </source>
</evidence>
<keyword evidence="4" id="KW-0217">Developmental protein</keyword>
<dbReference type="GO" id="GO:0005524">
    <property type="term" value="F:ATP binding"/>
    <property type="evidence" value="ECO:0007669"/>
    <property type="project" value="UniProtKB-UniRule"/>
</dbReference>
<dbReference type="Proteomes" id="UP000694621">
    <property type="component" value="Unplaced"/>
</dbReference>